<dbReference type="AlphaFoldDB" id="A0A922L8S0"/>
<sequence length="621" mass="70081">MGRIILQEKKNPILFKFKLFIIKNRKLFLLVMITIRYAWLISYSNSTRFNDNACQYLFVAQPYDPGTNTITRVINPGDKVDIPCSVVTPGGSVRWALNNKPIPLDSNQRRHWNISNDGKATLTINRVSKMDAGLWECWKLDGDFNIRQKVPIMRIVLNNVPEEPYLEYEGRLLSSHSTISVRANNVIKINCVIKGMTSMIKSVQWFVGQNNFTHQSRLLMEYSAEEDVSLTISVLTLNVSAKFHHEPLVCQISHLSWSNTANVTARFNVLYPPEFSIVREPGFGFPIIEGMDLTLRCEIDANPMSPVRWERDSDPKISNDSLAPIDTSPDGTLIINPITLKDIGWYRCTTENELGFFASVGFFINVRESSDEMTALVDQLRSQNPHLPSVPESQDEFHHRSSNDFAFRKIHDHSNRESHFQASRSNGPDFHGGNGYNNHQPQISRPECSPNSGSINNADGRPIIESINSTVIALVGSQITLIARFCCIPRPKKVYWIHRHLAMMPSRIIGRYTTRELIMSSNSMNCFTSNFIIDAVKPEDAGDVMFMVLNQKGIDHALVSLNVTMASYSILSSSSNGIMTTSAAISIINLTSITMIPLSLLCMIIINVILNWNHLSMDVQR</sequence>
<dbReference type="InterPro" id="IPR013151">
    <property type="entry name" value="Immunoglobulin_dom"/>
</dbReference>
<name>A0A922L8S0_DERFA</name>
<dbReference type="SMART" id="SM00409">
    <property type="entry name" value="IG"/>
    <property type="match status" value="4"/>
</dbReference>
<dbReference type="Pfam" id="PF00047">
    <property type="entry name" value="ig"/>
    <property type="match status" value="1"/>
</dbReference>
<dbReference type="EMBL" id="ASGP02000001">
    <property type="protein sequence ID" value="KAH9527531.1"/>
    <property type="molecule type" value="Genomic_DNA"/>
</dbReference>
<dbReference type="GO" id="GO:0098609">
    <property type="term" value="P:cell-cell adhesion"/>
    <property type="evidence" value="ECO:0007669"/>
    <property type="project" value="TreeGrafter"/>
</dbReference>
<feature type="domain" description="Ig-like" evidence="8">
    <location>
        <begin position="273"/>
        <end position="352"/>
    </location>
</feature>
<dbReference type="PROSITE" id="PS50835">
    <property type="entry name" value="IG_LIKE"/>
    <property type="match status" value="3"/>
</dbReference>
<dbReference type="SMART" id="SM00408">
    <property type="entry name" value="IGc2"/>
    <property type="match status" value="2"/>
</dbReference>
<dbReference type="SUPFAM" id="SSF48726">
    <property type="entry name" value="Immunoglobulin"/>
    <property type="match status" value="4"/>
</dbReference>
<dbReference type="Pfam" id="PF13927">
    <property type="entry name" value="Ig_3"/>
    <property type="match status" value="1"/>
</dbReference>
<evidence type="ECO:0000256" key="1">
    <source>
        <dbReference type="ARBA" id="ARBA00004479"/>
    </source>
</evidence>
<dbReference type="InterPro" id="IPR013783">
    <property type="entry name" value="Ig-like_fold"/>
</dbReference>
<organism evidence="9 10">
    <name type="scientific">Dermatophagoides farinae</name>
    <name type="common">American house dust mite</name>
    <dbReference type="NCBI Taxonomy" id="6954"/>
    <lineage>
        <taxon>Eukaryota</taxon>
        <taxon>Metazoa</taxon>
        <taxon>Ecdysozoa</taxon>
        <taxon>Arthropoda</taxon>
        <taxon>Chelicerata</taxon>
        <taxon>Arachnida</taxon>
        <taxon>Acari</taxon>
        <taxon>Acariformes</taxon>
        <taxon>Sarcoptiformes</taxon>
        <taxon>Astigmata</taxon>
        <taxon>Psoroptidia</taxon>
        <taxon>Analgoidea</taxon>
        <taxon>Pyroglyphidae</taxon>
        <taxon>Dermatophagoidinae</taxon>
        <taxon>Dermatophagoides</taxon>
    </lineage>
</organism>
<dbReference type="Proteomes" id="UP000790347">
    <property type="component" value="Unassembled WGS sequence"/>
</dbReference>
<keyword evidence="7" id="KW-0812">Transmembrane</keyword>
<evidence type="ECO:0000256" key="2">
    <source>
        <dbReference type="ARBA" id="ARBA00023136"/>
    </source>
</evidence>
<keyword evidence="5" id="KW-0393">Immunoglobulin domain</keyword>
<dbReference type="InterPro" id="IPR003598">
    <property type="entry name" value="Ig_sub2"/>
</dbReference>
<evidence type="ECO:0000256" key="5">
    <source>
        <dbReference type="ARBA" id="ARBA00023319"/>
    </source>
</evidence>
<evidence type="ECO:0000256" key="7">
    <source>
        <dbReference type="SAM" id="Phobius"/>
    </source>
</evidence>
<feature type="compositionally biased region" description="Polar residues" evidence="6">
    <location>
        <begin position="436"/>
        <end position="455"/>
    </location>
</feature>
<dbReference type="CDD" id="cd00096">
    <property type="entry name" value="Ig"/>
    <property type="match status" value="2"/>
</dbReference>
<dbReference type="InterPro" id="IPR036179">
    <property type="entry name" value="Ig-like_dom_sf"/>
</dbReference>
<dbReference type="PANTHER" id="PTHR11640">
    <property type="entry name" value="NEPHRIN"/>
    <property type="match status" value="1"/>
</dbReference>
<evidence type="ECO:0000256" key="6">
    <source>
        <dbReference type="SAM" id="MobiDB-lite"/>
    </source>
</evidence>
<dbReference type="Gene3D" id="2.60.40.10">
    <property type="entry name" value="Immunoglobulins"/>
    <property type="match status" value="4"/>
</dbReference>
<keyword evidence="10" id="KW-1185">Reference proteome</keyword>
<keyword evidence="7" id="KW-1133">Transmembrane helix</keyword>
<feature type="domain" description="Ig-like" evidence="8">
    <location>
        <begin position="164"/>
        <end position="264"/>
    </location>
</feature>
<keyword evidence="4" id="KW-0325">Glycoprotein</keyword>
<keyword evidence="3" id="KW-1015">Disulfide bond</keyword>
<feature type="transmembrane region" description="Helical" evidence="7">
    <location>
        <begin position="583"/>
        <end position="610"/>
    </location>
</feature>
<evidence type="ECO:0000256" key="3">
    <source>
        <dbReference type="ARBA" id="ARBA00023157"/>
    </source>
</evidence>
<keyword evidence="2 7" id="KW-0472">Membrane</keyword>
<comment type="subcellular location">
    <subcellularLocation>
        <location evidence="1">Membrane</location>
        <topology evidence="1">Single-pass type I membrane protein</topology>
    </subcellularLocation>
</comment>
<reference evidence="9" key="1">
    <citation type="submission" date="2013-05" db="EMBL/GenBank/DDBJ databases">
        <authorList>
            <person name="Yim A.K.Y."/>
            <person name="Chan T.F."/>
            <person name="Ji K.M."/>
            <person name="Liu X.Y."/>
            <person name="Zhou J.W."/>
            <person name="Li R.Q."/>
            <person name="Yang K.Y."/>
            <person name="Li J."/>
            <person name="Li M."/>
            <person name="Law P.T.W."/>
            <person name="Wu Y.L."/>
            <person name="Cai Z.L."/>
            <person name="Qin H."/>
            <person name="Bao Y."/>
            <person name="Leung R.K.K."/>
            <person name="Ng P.K.S."/>
            <person name="Zou J."/>
            <person name="Zhong X.J."/>
            <person name="Ran P.X."/>
            <person name="Zhong N.S."/>
            <person name="Liu Z.G."/>
            <person name="Tsui S.K.W."/>
        </authorList>
    </citation>
    <scope>NUCLEOTIDE SEQUENCE</scope>
    <source>
        <strain evidence="9">Derf</strain>
        <tissue evidence="9">Whole organism</tissue>
    </source>
</reference>
<feature type="domain" description="Ig-like" evidence="8">
    <location>
        <begin position="65"/>
        <end position="137"/>
    </location>
</feature>
<gene>
    <name evidence="9" type="primary">Cht9_4</name>
    <name evidence="9" type="ORF">DERF_001541</name>
</gene>
<reference evidence="9" key="2">
    <citation type="journal article" date="2022" name="Res Sq">
        <title>Comparative Genomics Reveals Insights into the Divergent Evolution of Astigmatic Mites and Household Pest Adaptations.</title>
        <authorList>
            <person name="Xiong Q."/>
            <person name="Wan A.T.-Y."/>
            <person name="Liu X.-Y."/>
            <person name="Fung C.S.-H."/>
            <person name="Xiao X."/>
            <person name="Malainual N."/>
            <person name="Hou J."/>
            <person name="Wang L."/>
            <person name="Wang M."/>
            <person name="Yang K."/>
            <person name="Cui Y."/>
            <person name="Leung E."/>
            <person name="Nong W."/>
            <person name="Shin S.-K."/>
            <person name="Au S."/>
            <person name="Jeong K.Y."/>
            <person name="Chew F.T."/>
            <person name="Hui J."/>
            <person name="Leung T.F."/>
            <person name="Tungtrongchitr A."/>
            <person name="Zhong N."/>
            <person name="Liu Z."/>
            <person name="Tsui S."/>
        </authorList>
    </citation>
    <scope>NUCLEOTIDE SEQUENCE</scope>
    <source>
        <strain evidence="9">Derf</strain>
        <tissue evidence="9">Whole organism</tissue>
    </source>
</reference>
<dbReference type="GO" id="GO:0005911">
    <property type="term" value="C:cell-cell junction"/>
    <property type="evidence" value="ECO:0007669"/>
    <property type="project" value="TreeGrafter"/>
</dbReference>
<evidence type="ECO:0000259" key="8">
    <source>
        <dbReference type="PROSITE" id="PS50835"/>
    </source>
</evidence>
<dbReference type="PANTHER" id="PTHR11640:SF155">
    <property type="entry name" value="IG-LIKE DOMAIN-CONTAINING PROTEIN"/>
    <property type="match status" value="1"/>
</dbReference>
<evidence type="ECO:0000313" key="9">
    <source>
        <dbReference type="EMBL" id="KAH9527531.1"/>
    </source>
</evidence>
<comment type="caution">
    <text evidence="9">The sequence shown here is derived from an EMBL/GenBank/DDBJ whole genome shotgun (WGS) entry which is preliminary data.</text>
</comment>
<dbReference type="GO" id="GO:0050839">
    <property type="term" value="F:cell adhesion molecule binding"/>
    <property type="evidence" value="ECO:0007669"/>
    <property type="project" value="TreeGrafter"/>
</dbReference>
<dbReference type="InterPro" id="IPR007110">
    <property type="entry name" value="Ig-like_dom"/>
</dbReference>
<evidence type="ECO:0000313" key="10">
    <source>
        <dbReference type="Proteomes" id="UP000790347"/>
    </source>
</evidence>
<dbReference type="InterPro" id="IPR051275">
    <property type="entry name" value="Cell_adhesion_signaling"/>
</dbReference>
<protein>
    <submittedName>
        <fullName evidence="9">Cht9p</fullName>
    </submittedName>
</protein>
<feature type="region of interest" description="Disordered" evidence="6">
    <location>
        <begin position="416"/>
        <end position="455"/>
    </location>
</feature>
<dbReference type="InterPro" id="IPR003599">
    <property type="entry name" value="Ig_sub"/>
</dbReference>
<dbReference type="GO" id="GO:0005886">
    <property type="term" value="C:plasma membrane"/>
    <property type="evidence" value="ECO:0007669"/>
    <property type="project" value="TreeGrafter"/>
</dbReference>
<accession>A0A922L8S0</accession>
<proteinExistence type="predicted"/>
<evidence type="ECO:0000256" key="4">
    <source>
        <dbReference type="ARBA" id="ARBA00023180"/>
    </source>
</evidence>